<evidence type="ECO:0000256" key="1">
    <source>
        <dbReference type="ARBA" id="ARBA00011961"/>
    </source>
</evidence>
<keyword evidence="3" id="KW-0808">Transferase</keyword>
<dbReference type="GeneID" id="28977137"/>
<keyword evidence="5" id="KW-1185">Reference proteome</keyword>
<keyword evidence="3" id="KW-0418">Kinase</keyword>
<dbReference type="EC" id="2.7.1.172" evidence="1"/>
<protein>
    <recommendedName>
        <fullName evidence="1">protein-ribulosamine 3-kinase</fullName>
        <ecNumber evidence="1">2.7.1.172</ecNumber>
    </recommendedName>
</protein>
<proteinExistence type="inferred from homology"/>
<dbReference type="Gene3D" id="3.90.1200.10">
    <property type="match status" value="1"/>
</dbReference>
<dbReference type="AlphaFoldDB" id="A0A194S301"/>
<dbReference type="RefSeq" id="XP_018271162.1">
    <property type="nucleotide sequence ID" value="XM_018416689.1"/>
</dbReference>
<dbReference type="STRING" id="578459.A0A194S301"/>
<dbReference type="GO" id="GO:0102193">
    <property type="term" value="F:protein-ribulosamine 3-kinase activity"/>
    <property type="evidence" value="ECO:0007669"/>
    <property type="project" value="UniProtKB-EC"/>
</dbReference>
<dbReference type="PANTHER" id="PTHR12149:SF8">
    <property type="entry name" value="PROTEIN-RIBULOSAMINE 3-KINASE"/>
    <property type="match status" value="1"/>
</dbReference>
<dbReference type="Proteomes" id="UP000053890">
    <property type="component" value="Unassembled WGS sequence"/>
</dbReference>
<evidence type="ECO:0000313" key="4">
    <source>
        <dbReference type="EMBL" id="KPV75113.1"/>
    </source>
</evidence>
<evidence type="ECO:0000313" key="5">
    <source>
        <dbReference type="Proteomes" id="UP000053890"/>
    </source>
</evidence>
<dbReference type="EMBL" id="KQ474078">
    <property type="protein sequence ID" value="KPV75113.1"/>
    <property type="molecule type" value="Genomic_DNA"/>
</dbReference>
<dbReference type="OrthoDB" id="5772781at2759"/>
<dbReference type="InterPro" id="IPR016477">
    <property type="entry name" value="Fructo-/Ketosamine-3-kinase"/>
</dbReference>
<dbReference type="InterPro" id="IPR011009">
    <property type="entry name" value="Kinase-like_dom_sf"/>
</dbReference>
<gene>
    <name evidence="4" type="ORF">RHOBADRAFT_53143</name>
</gene>
<dbReference type="Pfam" id="PF03881">
    <property type="entry name" value="Fructosamin_kin"/>
    <property type="match status" value="1"/>
</dbReference>
<sequence length="297" mass="33078">MSLPKHVLDLLEPLHDTSATFTRSGDLISASESTSARQRYLYKTAGSDSTQLVGEAESLRAINAACADVAPRLLGSGTDEQGRSWMLSEWHDLSAIPAAEQARLAELVAKMHLAPAPDGQRFGFSVPTCCGATQQENAEMDSWAGFYGERRIGDLARRIGDPELLRLAQEVRQRVIPELLGRLDVKPSILHGDLWSGNARFSNDRHAPITFDPSSYYGHSEADLGITRMFGGFAPAFYETYHSLVPRSEPVEQYEQRLQLYEAYHHLNHMLMFGRSYKSGAVRLLEALVRWAEEQGL</sequence>
<dbReference type="SUPFAM" id="SSF56112">
    <property type="entry name" value="Protein kinase-like (PK-like)"/>
    <property type="match status" value="1"/>
</dbReference>
<accession>A0A194S301</accession>
<dbReference type="OMA" id="RECDIAM"/>
<reference evidence="4 5" key="1">
    <citation type="journal article" date="2015" name="Front. Microbiol.">
        <title>Genome sequence of the plant growth promoting endophytic yeast Rhodotorula graminis WP1.</title>
        <authorList>
            <person name="Firrincieli A."/>
            <person name="Otillar R."/>
            <person name="Salamov A."/>
            <person name="Schmutz J."/>
            <person name="Khan Z."/>
            <person name="Redman R.S."/>
            <person name="Fleck N.D."/>
            <person name="Lindquist E."/>
            <person name="Grigoriev I.V."/>
            <person name="Doty S.L."/>
        </authorList>
    </citation>
    <scope>NUCLEOTIDE SEQUENCE [LARGE SCALE GENOMIC DNA]</scope>
    <source>
        <strain evidence="4 5">WP1</strain>
    </source>
</reference>
<comment type="similarity">
    <text evidence="3">Belongs to the fructosamine kinase family.</text>
</comment>
<organism evidence="4 5">
    <name type="scientific">Rhodotorula graminis (strain WP1)</name>
    <dbReference type="NCBI Taxonomy" id="578459"/>
    <lineage>
        <taxon>Eukaryota</taxon>
        <taxon>Fungi</taxon>
        <taxon>Dikarya</taxon>
        <taxon>Basidiomycota</taxon>
        <taxon>Pucciniomycotina</taxon>
        <taxon>Microbotryomycetes</taxon>
        <taxon>Sporidiobolales</taxon>
        <taxon>Sporidiobolaceae</taxon>
        <taxon>Rhodotorula</taxon>
    </lineage>
</organism>
<dbReference type="PANTHER" id="PTHR12149">
    <property type="entry name" value="FRUCTOSAMINE 3 KINASE-RELATED PROTEIN"/>
    <property type="match status" value="1"/>
</dbReference>
<dbReference type="GO" id="GO:0016301">
    <property type="term" value="F:kinase activity"/>
    <property type="evidence" value="ECO:0007669"/>
    <property type="project" value="UniProtKB-UniRule"/>
</dbReference>
<name>A0A194S301_RHOGW</name>
<dbReference type="PIRSF" id="PIRSF006221">
    <property type="entry name" value="Ketosamine-3-kinase"/>
    <property type="match status" value="1"/>
</dbReference>
<evidence type="ECO:0000256" key="3">
    <source>
        <dbReference type="PIRNR" id="PIRNR006221"/>
    </source>
</evidence>
<comment type="catalytic activity">
    <reaction evidence="2">
        <text>N(6)-D-ribulosyl-L-lysyl-[protein] + ATP = N(6)-(3-O-phospho-D-ribulosyl)-L-lysyl-[protein] + ADP + H(+)</text>
        <dbReference type="Rhea" id="RHEA:48432"/>
        <dbReference type="Rhea" id="RHEA-COMP:12103"/>
        <dbReference type="Rhea" id="RHEA-COMP:12104"/>
        <dbReference type="ChEBI" id="CHEBI:15378"/>
        <dbReference type="ChEBI" id="CHEBI:30616"/>
        <dbReference type="ChEBI" id="CHEBI:90418"/>
        <dbReference type="ChEBI" id="CHEBI:90420"/>
        <dbReference type="ChEBI" id="CHEBI:456216"/>
        <dbReference type="EC" id="2.7.1.172"/>
    </reaction>
    <physiologicalReaction direction="left-to-right" evidence="2">
        <dbReference type="Rhea" id="RHEA:48433"/>
    </physiologicalReaction>
</comment>
<evidence type="ECO:0000256" key="2">
    <source>
        <dbReference type="ARBA" id="ARBA00048655"/>
    </source>
</evidence>